<dbReference type="SUPFAM" id="SSF103481">
    <property type="entry name" value="Multidrug resistance efflux transporter EmrE"/>
    <property type="match status" value="1"/>
</dbReference>
<evidence type="ECO:0000256" key="2">
    <source>
        <dbReference type="ARBA" id="ARBA00022692"/>
    </source>
</evidence>
<feature type="transmembrane region" description="Helical" evidence="6">
    <location>
        <begin position="237"/>
        <end position="258"/>
    </location>
</feature>
<protein>
    <recommendedName>
        <fullName evidence="8">Nucleotide-sugar transporter</fullName>
    </recommendedName>
</protein>
<feature type="transmembrane region" description="Helical" evidence="6">
    <location>
        <begin position="182"/>
        <end position="198"/>
    </location>
</feature>
<dbReference type="GO" id="GO:0015165">
    <property type="term" value="F:pyrimidine nucleotide-sugar transmembrane transporter activity"/>
    <property type="evidence" value="ECO:0007669"/>
    <property type="project" value="InterPro"/>
</dbReference>
<feature type="transmembrane region" description="Helical" evidence="6">
    <location>
        <begin position="270"/>
        <end position="291"/>
    </location>
</feature>
<dbReference type="Pfam" id="PF04142">
    <property type="entry name" value="Nuc_sug_transp"/>
    <property type="match status" value="1"/>
</dbReference>
<evidence type="ECO:0000256" key="4">
    <source>
        <dbReference type="ARBA" id="ARBA00023136"/>
    </source>
</evidence>
<sequence length="381" mass="41274">MRGQRSSLHTGSSESSKDIESPVDLGMEKARLVSIGSDSKLPKPTMLNATNPRSRSAYMALALLAVQNCSAVLIMRYTRSAPGESEYNTQTAVVMQELFKTIVSIILVLKDRGGLRSTFSNRTELFKTAVPALLYLLQNNLQYVAVSNLNAATYQVTYQLKILSTALLSVSLLGRQLSRTKWFALLVLTIGVGAVQLSEMSDQGLFLFLGNAKRTSHQGGGPGDDEIEQITRNGGNAIVGLSATLLATLSSGCAGVYFEKILKSKSELSLWQRNTQLGLYSMAIGLFVLFISPSNRASVLQSGFLYGYTRITYINLAVQSFGGLVIAVVIKHADNILKNFATSTSIILSVIISGLFLGQQLSSLFLIGVVLVVYAIFLYAR</sequence>
<dbReference type="AlphaFoldDB" id="A0A7S3JYV7"/>
<gene>
    <name evidence="7" type="ORF">ALAG00032_LOCUS8263</name>
</gene>
<name>A0A7S3JYV7_9STRA</name>
<evidence type="ECO:0000256" key="1">
    <source>
        <dbReference type="ARBA" id="ARBA00004141"/>
    </source>
</evidence>
<dbReference type="PANTHER" id="PTHR10231">
    <property type="entry name" value="NUCLEOTIDE-SUGAR TRANSMEMBRANE TRANSPORTER"/>
    <property type="match status" value="1"/>
</dbReference>
<evidence type="ECO:0000256" key="6">
    <source>
        <dbReference type="SAM" id="Phobius"/>
    </source>
</evidence>
<keyword evidence="4 6" id="KW-0472">Membrane</keyword>
<evidence type="ECO:0000256" key="3">
    <source>
        <dbReference type="ARBA" id="ARBA00022989"/>
    </source>
</evidence>
<organism evidence="7">
    <name type="scientific">Aureoumbra lagunensis</name>
    <dbReference type="NCBI Taxonomy" id="44058"/>
    <lineage>
        <taxon>Eukaryota</taxon>
        <taxon>Sar</taxon>
        <taxon>Stramenopiles</taxon>
        <taxon>Ochrophyta</taxon>
        <taxon>Pelagophyceae</taxon>
        <taxon>Pelagomonadales</taxon>
        <taxon>Aureoumbra</taxon>
    </lineage>
</organism>
<dbReference type="GO" id="GO:0000139">
    <property type="term" value="C:Golgi membrane"/>
    <property type="evidence" value="ECO:0007669"/>
    <property type="project" value="InterPro"/>
</dbReference>
<keyword evidence="3 6" id="KW-1133">Transmembrane helix</keyword>
<feature type="transmembrane region" description="Helical" evidence="6">
    <location>
        <begin position="363"/>
        <end position="380"/>
    </location>
</feature>
<feature type="transmembrane region" description="Helical" evidence="6">
    <location>
        <begin position="311"/>
        <end position="330"/>
    </location>
</feature>
<evidence type="ECO:0000313" key="7">
    <source>
        <dbReference type="EMBL" id="CAE0367506.1"/>
    </source>
</evidence>
<dbReference type="EMBL" id="HBIJ01012137">
    <property type="protein sequence ID" value="CAE0367506.1"/>
    <property type="molecule type" value="Transcribed_RNA"/>
</dbReference>
<feature type="region of interest" description="Disordered" evidence="5">
    <location>
        <begin position="1"/>
        <end position="21"/>
    </location>
</feature>
<reference evidence="7" key="1">
    <citation type="submission" date="2021-01" db="EMBL/GenBank/DDBJ databases">
        <authorList>
            <person name="Corre E."/>
            <person name="Pelletier E."/>
            <person name="Niang G."/>
            <person name="Scheremetjew M."/>
            <person name="Finn R."/>
            <person name="Kale V."/>
            <person name="Holt S."/>
            <person name="Cochrane G."/>
            <person name="Meng A."/>
            <person name="Brown T."/>
            <person name="Cohen L."/>
        </authorList>
    </citation>
    <scope>NUCLEOTIDE SEQUENCE</scope>
    <source>
        <strain evidence="7">CCMP1510</strain>
    </source>
</reference>
<evidence type="ECO:0000256" key="5">
    <source>
        <dbReference type="SAM" id="MobiDB-lite"/>
    </source>
</evidence>
<comment type="subcellular location">
    <subcellularLocation>
        <location evidence="1">Membrane</location>
        <topology evidence="1">Multi-pass membrane protein</topology>
    </subcellularLocation>
</comment>
<dbReference type="InterPro" id="IPR007271">
    <property type="entry name" value="Nuc_sug_transpt"/>
</dbReference>
<feature type="transmembrane region" description="Helical" evidence="6">
    <location>
        <begin position="337"/>
        <end position="357"/>
    </location>
</feature>
<feature type="compositionally biased region" description="Polar residues" evidence="5">
    <location>
        <begin position="1"/>
        <end position="14"/>
    </location>
</feature>
<evidence type="ECO:0008006" key="8">
    <source>
        <dbReference type="Google" id="ProtNLM"/>
    </source>
</evidence>
<keyword evidence="2 6" id="KW-0812">Transmembrane</keyword>
<proteinExistence type="predicted"/>
<dbReference type="NCBIfam" id="TIGR00803">
    <property type="entry name" value="nst"/>
    <property type="match status" value="2"/>
</dbReference>
<accession>A0A7S3JYV7</accession>
<dbReference type="PIRSF" id="PIRSF005799">
    <property type="entry name" value="UDP-gal_transpt"/>
    <property type="match status" value="1"/>
</dbReference>
<dbReference type="InterPro" id="IPR037185">
    <property type="entry name" value="EmrE-like"/>
</dbReference>